<gene>
    <name evidence="3" type="primary">MFSD2A</name>
    <name evidence="3" type="ORF">BLAG_LOCUS190</name>
</gene>
<feature type="transmembrane region" description="Helical" evidence="2">
    <location>
        <begin position="450"/>
        <end position="470"/>
    </location>
</feature>
<dbReference type="EMBL" id="OV696686">
    <property type="protein sequence ID" value="CAH1225802.1"/>
    <property type="molecule type" value="Genomic_DNA"/>
</dbReference>
<evidence type="ECO:0000313" key="3">
    <source>
        <dbReference type="EMBL" id="CAH1225802.1"/>
    </source>
</evidence>
<keyword evidence="2" id="KW-0472">Membrane</keyword>
<dbReference type="GO" id="GO:0005886">
    <property type="term" value="C:plasma membrane"/>
    <property type="evidence" value="ECO:0007669"/>
    <property type="project" value="TreeGrafter"/>
</dbReference>
<feature type="transmembrane region" description="Helical" evidence="2">
    <location>
        <begin position="158"/>
        <end position="176"/>
    </location>
</feature>
<dbReference type="Proteomes" id="UP000838412">
    <property type="component" value="Chromosome 1"/>
</dbReference>
<dbReference type="Gene3D" id="1.20.1250.20">
    <property type="entry name" value="MFS general substrate transporter like domains"/>
    <property type="match status" value="1"/>
</dbReference>
<accession>A0A8J9V9Q2</accession>
<proteinExistence type="inferred from homology"/>
<feature type="transmembrane region" description="Helical" evidence="2">
    <location>
        <begin position="303"/>
        <end position="327"/>
    </location>
</feature>
<dbReference type="InterPro" id="IPR039672">
    <property type="entry name" value="MFS_2"/>
</dbReference>
<dbReference type="AlphaFoldDB" id="A0A8J9V9Q2"/>
<evidence type="ECO:0000256" key="2">
    <source>
        <dbReference type="SAM" id="Phobius"/>
    </source>
</evidence>
<feature type="transmembrane region" description="Helical" evidence="2">
    <location>
        <begin position="107"/>
        <end position="129"/>
    </location>
</feature>
<dbReference type="PANTHER" id="PTHR11328:SF24">
    <property type="entry name" value="MAJOR FACILITATOR SUPERFAMILY (MFS) PROFILE DOMAIN-CONTAINING PROTEIN"/>
    <property type="match status" value="1"/>
</dbReference>
<dbReference type="OrthoDB" id="10144740at2759"/>
<name>A0A8J9V9Q2_BRALA</name>
<dbReference type="GO" id="GO:0008643">
    <property type="term" value="P:carbohydrate transport"/>
    <property type="evidence" value="ECO:0007669"/>
    <property type="project" value="InterPro"/>
</dbReference>
<dbReference type="Pfam" id="PF13347">
    <property type="entry name" value="MFS_2"/>
    <property type="match status" value="2"/>
</dbReference>
<keyword evidence="2" id="KW-0812">Transmembrane</keyword>
<dbReference type="PANTHER" id="PTHR11328">
    <property type="entry name" value="MAJOR FACILITATOR SUPERFAMILY DOMAIN-CONTAINING PROTEIN"/>
    <property type="match status" value="1"/>
</dbReference>
<keyword evidence="2" id="KW-1133">Transmembrane helix</keyword>
<feature type="transmembrane region" description="Helical" evidence="2">
    <location>
        <begin position="252"/>
        <end position="274"/>
    </location>
</feature>
<sequence length="488" mass="52762">MLLLVFNYNFAGYLSGFRGIARGILLDSRGRRADSQSAVLQSRRGLFKSKWLPNSSGEVASCDLVPCVEFSQMATTGKTDRPSTVEKVCYGLGALPYMTTRHVLNFYLNYFLVTVAQVPPLGLLLVGVLGRVAEMSSYPVLTFLITRTNTRWGQLKPWILGGTLAMVPLYLLVWYVPDVAPGGKIAYFVALFMTERSASGLVGMVVGVAIEGQVVAAFDGTLSGTCNHSNNSTNSNVTSTASLQTRRQETGYLVAAGIICVVALIFVTVTLATVKERTAFQQQKTDEPWSSSLKRVMTHRPSVCALLLMLGFTTAGSGSCLIGIPVVKVLMTKFGKKPVSVGVTLILIPIVLGLLFVPGNLVYVLPLLAAFGMTFSSPFIVPWMMLSDVSDLLKLQTGRSYDTVLHGVFSTAQRIVGAVSFGAISAALEIGGYESGDCDQPESVGRAVRWNVTILPMLSLVASLGVLWQYPVTEEIRQKTKDALEQIR</sequence>
<feature type="transmembrane region" description="Helical" evidence="2">
    <location>
        <begin position="188"/>
        <end position="210"/>
    </location>
</feature>
<comment type="similarity">
    <text evidence="1">Belongs to the major facilitator superfamily.</text>
</comment>
<dbReference type="SUPFAM" id="SSF103473">
    <property type="entry name" value="MFS general substrate transporter"/>
    <property type="match status" value="1"/>
</dbReference>
<keyword evidence="4" id="KW-1185">Reference proteome</keyword>
<dbReference type="InterPro" id="IPR036259">
    <property type="entry name" value="MFS_trans_sf"/>
</dbReference>
<evidence type="ECO:0000313" key="4">
    <source>
        <dbReference type="Proteomes" id="UP000838412"/>
    </source>
</evidence>
<feature type="transmembrane region" description="Helical" evidence="2">
    <location>
        <begin position="339"/>
        <end position="357"/>
    </location>
</feature>
<reference evidence="3" key="1">
    <citation type="submission" date="2022-01" db="EMBL/GenBank/DDBJ databases">
        <authorList>
            <person name="Braso-Vives M."/>
        </authorList>
    </citation>
    <scope>NUCLEOTIDE SEQUENCE</scope>
</reference>
<organism evidence="3 4">
    <name type="scientific">Branchiostoma lanceolatum</name>
    <name type="common">Common lancelet</name>
    <name type="synonym">Amphioxus lanceolatum</name>
    <dbReference type="NCBI Taxonomy" id="7740"/>
    <lineage>
        <taxon>Eukaryota</taxon>
        <taxon>Metazoa</taxon>
        <taxon>Chordata</taxon>
        <taxon>Cephalochordata</taxon>
        <taxon>Leptocardii</taxon>
        <taxon>Amphioxiformes</taxon>
        <taxon>Branchiostomatidae</taxon>
        <taxon>Branchiostoma</taxon>
    </lineage>
</organism>
<feature type="transmembrane region" description="Helical" evidence="2">
    <location>
        <begin position="364"/>
        <end position="385"/>
    </location>
</feature>
<protein>
    <submittedName>
        <fullName evidence="3">MFSD2A protein</fullName>
    </submittedName>
</protein>
<evidence type="ECO:0000256" key="1">
    <source>
        <dbReference type="ARBA" id="ARBA00008335"/>
    </source>
</evidence>
<dbReference type="GO" id="GO:0015293">
    <property type="term" value="F:symporter activity"/>
    <property type="evidence" value="ECO:0007669"/>
    <property type="project" value="InterPro"/>
</dbReference>